<feature type="region of interest" description="Disordered" evidence="1">
    <location>
        <begin position="155"/>
        <end position="182"/>
    </location>
</feature>
<evidence type="ECO:0000313" key="3">
    <source>
        <dbReference type="Proteomes" id="UP001386955"/>
    </source>
</evidence>
<evidence type="ECO:0000313" key="2">
    <source>
        <dbReference type="EMBL" id="KAK7387747.1"/>
    </source>
</evidence>
<comment type="caution">
    <text evidence="2">The sequence shown here is derived from an EMBL/GenBank/DDBJ whole genome shotgun (WGS) entry which is preliminary data.</text>
</comment>
<gene>
    <name evidence="2" type="ORF">VNO78_22539</name>
</gene>
<feature type="region of interest" description="Disordered" evidence="1">
    <location>
        <begin position="15"/>
        <end position="48"/>
    </location>
</feature>
<evidence type="ECO:0000256" key="1">
    <source>
        <dbReference type="SAM" id="MobiDB-lite"/>
    </source>
</evidence>
<keyword evidence="3" id="KW-1185">Reference proteome</keyword>
<organism evidence="2 3">
    <name type="scientific">Psophocarpus tetragonolobus</name>
    <name type="common">Winged bean</name>
    <name type="synonym">Dolichos tetragonolobus</name>
    <dbReference type="NCBI Taxonomy" id="3891"/>
    <lineage>
        <taxon>Eukaryota</taxon>
        <taxon>Viridiplantae</taxon>
        <taxon>Streptophyta</taxon>
        <taxon>Embryophyta</taxon>
        <taxon>Tracheophyta</taxon>
        <taxon>Spermatophyta</taxon>
        <taxon>Magnoliopsida</taxon>
        <taxon>eudicotyledons</taxon>
        <taxon>Gunneridae</taxon>
        <taxon>Pentapetalae</taxon>
        <taxon>rosids</taxon>
        <taxon>fabids</taxon>
        <taxon>Fabales</taxon>
        <taxon>Fabaceae</taxon>
        <taxon>Papilionoideae</taxon>
        <taxon>50 kb inversion clade</taxon>
        <taxon>NPAAA clade</taxon>
        <taxon>indigoferoid/millettioid clade</taxon>
        <taxon>Phaseoleae</taxon>
        <taxon>Psophocarpus</taxon>
    </lineage>
</organism>
<accession>A0AAN9XC68</accession>
<feature type="region of interest" description="Disordered" evidence="1">
    <location>
        <begin position="65"/>
        <end position="91"/>
    </location>
</feature>
<sequence>MGSRRGEALATTVKLAALEAPKRQDPTGSGTETRWRTAGTGDGNAISATMRFGPISDLRPSLLQIGTQRSKRSPPRRDLGGRCAVKSRWSERSSVEAKISDGICAAENAAVKRRLERARPGGTALKRDLRRDLGGREAMPAAIWASVRDAISDRTARGRCGATGSGPPGGSPVPAGDAAAGRRLDCRRVTAQGLK</sequence>
<dbReference type="Proteomes" id="UP001386955">
    <property type="component" value="Unassembled WGS sequence"/>
</dbReference>
<dbReference type="EMBL" id="JAYMYS010000006">
    <property type="protein sequence ID" value="KAK7387747.1"/>
    <property type="molecule type" value="Genomic_DNA"/>
</dbReference>
<reference evidence="2 3" key="1">
    <citation type="submission" date="2024-01" db="EMBL/GenBank/DDBJ databases">
        <title>The genomes of 5 underutilized Papilionoideae crops provide insights into root nodulation and disease resistanc.</title>
        <authorList>
            <person name="Jiang F."/>
        </authorList>
    </citation>
    <scope>NUCLEOTIDE SEQUENCE [LARGE SCALE GENOMIC DNA]</scope>
    <source>
        <strain evidence="2">DUOXIRENSHENG_FW03</strain>
        <tissue evidence="2">Leaves</tissue>
    </source>
</reference>
<proteinExistence type="predicted"/>
<name>A0AAN9XC68_PSOTE</name>
<dbReference type="AlphaFoldDB" id="A0AAN9XC68"/>
<protein>
    <submittedName>
        <fullName evidence="2">Uncharacterized protein</fullName>
    </submittedName>
</protein>